<dbReference type="InterPro" id="IPR011332">
    <property type="entry name" value="Ribosomal_zn-bd"/>
</dbReference>
<keyword evidence="2" id="KW-0689">Ribosomal protein</keyword>
<proteinExistence type="inferred from homology"/>
<dbReference type="EMBL" id="CAFBOF010000033">
    <property type="protein sequence ID" value="CAB4983408.1"/>
    <property type="molecule type" value="Genomic_DNA"/>
</dbReference>
<dbReference type="GO" id="GO:0005737">
    <property type="term" value="C:cytoplasm"/>
    <property type="evidence" value="ECO:0007669"/>
    <property type="project" value="UniProtKB-ARBA"/>
</dbReference>
<evidence type="ECO:0000256" key="3">
    <source>
        <dbReference type="ARBA" id="ARBA00023274"/>
    </source>
</evidence>
<dbReference type="Gene3D" id="2.20.28.120">
    <property type="entry name" value="Ribosomal protein L33"/>
    <property type="match status" value="1"/>
</dbReference>
<dbReference type="NCBIfam" id="NF001860">
    <property type="entry name" value="PRK00595.1"/>
    <property type="match status" value="1"/>
</dbReference>
<sequence length="53" mass="6485">MASDKRPKVTLACEVCKRRNYITTKNKNTQRERIEMKKYCRFDRAHTLHKETR</sequence>
<dbReference type="NCBIfam" id="NF001764">
    <property type="entry name" value="PRK00504.1"/>
    <property type="match status" value="1"/>
</dbReference>
<accession>A0A6J7MTP9</accession>
<organism evidence="4">
    <name type="scientific">freshwater metagenome</name>
    <dbReference type="NCBI Taxonomy" id="449393"/>
    <lineage>
        <taxon>unclassified sequences</taxon>
        <taxon>metagenomes</taxon>
        <taxon>ecological metagenomes</taxon>
    </lineage>
</organism>
<evidence type="ECO:0000313" key="5">
    <source>
        <dbReference type="EMBL" id="CAB5028237.1"/>
    </source>
</evidence>
<dbReference type="GO" id="GO:0005840">
    <property type="term" value="C:ribosome"/>
    <property type="evidence" value="ECO:0007669"/>
    <property type="project" value="UniProtKB-KW"/>
</dbReference>
<name>A0A6J7MTP9_9ZZZZ</name>
<dbReference type="PANTHER" id="PTHR43168">
    <property type="entry name" value="50S RIBOSOMAL PROTEIN L33, CHLOROPLASTIC"/>
    <property type="match status" value="1"/>
</dbReference>
<dbReference type="GO" id="GO:0003735">
    <property type="term" value="F:structural constituent of ribosome"/>
    <property type="evidence" value="ECO:0007669"/>
    <property type="project" value="InterPro"/>
</dbReference>
<dbReference type="InterPro" id="IPR001705">
    <property type="entry name" value="Ribosomal_bL33"/>
</dbReference>
<comment type="similarity">
    <text evidence="1">Belongs to the bacterial ribosomal protein bL33 family.</text>
</comment>
<dbReference type="HAMAP" id="MF_00294">
    <property type="entry name" value="Ribosomal_bL33"/>
    <property type="match status" value="1"/>
</dbReference>
<gene>
    <name evidence="4" type="ORF">UFOPK3897_01247</name>
    <name evidence="5" type="ORF">UFOPK4121_01116</name>
</gene>
<dbReference type="SUPFAM" id="SSF57829">
    <property type="entry name" value="Zn-binding ribosomal proteins"/>
    <property type="match status" value="1"/>
</dbReference>
<dbReference type="GO" id="GO:1990904">
    <property type="term" value="C:ribonucleoprotein complex"/>
    <property type="evidence" value="ECO:0007669"/>
    <property type="project" value="UniProtKB-KW"/>
</dbReference>
<dbReference type="InterPro" id="IPR038584">
    <property type="entry name" value="Ribosomal_bL33_sf"/>
</dbReference>
<dbReference type="Pfam" id="PF00471">
    <property type="entry name" value="Ribosomal_L33"/>
    <property type="match status" value="1"/>
</dbReference>
<dbReference type="AlphaFoldDB" id="A0A6J7MTP9"/>
<evidence type="ECO:0000256" key="1">
    <source>
        <dbReference type="ARBA" id="ARBA00007596"/>
    </source>
</evidence>
<keyword evidence="3" id="KW-0687">Ribonucleoprotein</keyword>
<dbReference type="PANTHER" id="PTHR43168:SF2">
    <property type="entry name" value="LARGE RIBOSOMAL SUBUNIT PROTEIN BL33C"/>
    <property type="match status" value="1"/>
</dbReference>
<evidence type="ECO:0000256" key="2">
    <source>
        <dbReference type="ARBA" id="ARBA00022980"/>
    </source>
</evidence>
<evidence type="ECO:0000313" key="4">
    <source>
        <dbReference type="EMBL" id="CAB4983408.1"/>
    </source>
</evidence>
<dbReference type="NCBIfam" id="TIGR01023">
    <property type="entry name" value="rpmG_bact"/>
    <property type="match status" value="1"/>
</dbReference>
<protein>
    <submittedName>
        <fullName evidence="4">Unannotated protein</fullName>
    </submittedName>
</protein>
<dbReference type="EMBL" id="CAFBPQ010000037">
    <property type="protein sequence ID" value="CAB5028237.1"/>
    <property type="molecule type" value="Genomic_DNA"/>
</dbReference>
<dbReference type="GO" id="GO:0006412">
    <property type="term" value="P:translation"/>
    <property type="evidence" value="ECO:0007669"/>
    <property type="project" value="InterPro"/>
</dbReference>
<reference evidence="4" key="1">
    <citation type="submission" date="2020-05" db="EMBL/GenBank/DDBJ databases">
        <authorList>
            <person name="Chiriac C."/>
            <person name="Salcher M."/>
            <person name="Ghai R."/>
            <person name="Kavagutti S V."/>
        </authorList>
    </citation>
    <scope>NUCLEOTIDE SEQUENCE</scope>
</reference>